<name>A0AA48I945_9TREE</name>
<dbReference type="KEGG" id="ccac:CcaHIS019_0111750"/>
<accession>A0AA48I945</accession>
<dbReference type="AlphaFoldDB" id="A0AA48I945"/>
<evidence type="ECO:0000313" key="3">
    <source>
        <dbReference type="Proteomes" id="UP001233271"/>
    </source>
</evidence>
<feature type="compositionally biased region" description="Acidic residues" evidence="1">
    <location>
        <begin position="577"/>
        <end position="586"/>
    </location>
</feature>
<feature type="compositionally biased region" description="Low complexity" evidence="1">
    <location>
        <begin position="189"/>
        <end position="203"/>
    </location>
</feature>
<dbReference type="EMBL" id="AP028212">
    <property type="protein sequence ID" value="BEI88457.1"/>
    <property type="molecule type" value="Genomic_DNA"/>
</dbReference>
<organism evidence="2 3">
    <name type="scientific">Cutaneotrichosporon cavernicola</name>
    <dbReference type="NCBI Taxonomy" id="279322"/>
    <lineage>
        <taxon>Eukaryota</taxon>
        <taxon>Fungi</taxon>
        <taxon>Dikarya</taxon>
        <taxon>Basidiomycota</taxon>
        <taxon>Agaricomycotina</taxon>
        <taxon>Tremellomycetes</taxon>
        <taxon>Trichosporonales</taxon>
        <taxon>Trichosporonaceae</taxon>
        <taxon>Cutaneotrichosporon</taxon>
    </lineage>
</organism>
<proteinExistence type="predicted"/>
<feature type="compositionally biased region" description="Basic and acidic residues" evidence="1">
    <location>
        <begin position="564"/>
        <end position="576"/>
    </location>
</feature>
<reference evidence="2" key="1">
    <citation type="journal article" date="2023" name="BMC Genomics">
        <title>Chromosome-level genome assemblies of Cutaneotrichosporon spp. (Trichosporonales, Basidiomycota) reveal imbalanced evolution between nucleotide sequences and chromosome synteny.</title>
        <authorList>
            <person name="Kobayashi Y."/>
            <person name="Kayamori A."/>
            <person name="Aoki K."/>
            <person name="Shiwa Y."/>
            <person name="Matsutani M."/>
            <person name="Fujita N."/>
            <person name="Sugita T."/>
            <person name="Iwasaki W."/>
            <person name="Tanaka N."/>
            <person name="Takashima M."/>
        </authorList>
    </citation>
    <scope>NUCLEOTIDE SEQUENCE</scope>
    <source>
        <strain evidence="2">HIS019</strain>
    </source>
</reference>
<evidence type="ECO:0000256" key="1">
    <source>
        <dbReference type="SAM" id="MobiDB-lite"/>
    </source>
</evidence>
<evidence type="ECO:0000313" key="2">
    <source>
        <dbReference type="EMBL" id="BEI88457.1"/>
    </source>
</evidence>
<gene>
    <name evidence="2" type="ORF">CcaverHIS019_0111750</name>
</gene>
<protein>
    <submittedName>
        <fullName evidence="2">Uncharacterized protein</fullName>
    </submittedName>
</protein>
<feature type="region of interest" description="Disordered" evidence="1">
    <location>
        <begin position="189"/>
        <end position="218"/>
    </location>
</feature>
<sequence length="608" mass="66746">MGDTEKGAEPNPNVQVLNLPPAAVATDDGFYRWADITFEWAKALDNEYERRAVTSLVHRTVITKPNHPLAGKDASGNAQPVKLYECLYADGTRQLCYSLGQIQYLQYYMFECHLTDPNHANNRKEPATDPDDDEKPIRHIPLPAGLIPAESFKFVKPLVVDQDPSKYDKKLRQENKRHIKNMEIASMMSPVLPSPTDSPSSPSCTASELEPSDEPEPALPLGYFEQAQQAVILAHAGGLKAVQQEIGEKDTEQLESDPATGRGLFIAIYARELPDFDGNPVLKDVGFDAVYFAPNPDDTGGNRTEGPPDRDVCTEIHDREHWLVEEEIGLEGAPSPYLFKKDSNLSGGSLSKPLARIAIDFKRKLVDLWIRAGKGPVYILNHSVDWDLSGFDALGIDVDEINTILHNFANSSSNGNKFLIDTARLFDDIENGLPGTSPLVSTPRTLEDIMTLIYGPSPNPANGVFDNAGNRATFNMKIFMKLVHNWDCETLQDVRAWLDSRIANASIAAEPQPPPPGLSSRTVSPPPATTTSTNSTSVGNTPTTHDTLLNDIVNALTNAKIPGHHSDPQDSMSERSIDDDDSDWEDGGQFMVMNSVGELVCAFDDADE</sequence>
<dbReference type="Proteomes" id="UP001233271">
    <property type="component" value="Chromosome 1"/>
</dbReference>
<feature type="region of interest" description="Disordered" evidence="1">
    <location>
        <begin position="559"/>
        <end position="587"/>
    </location>
</feature>
<dbReference type="GeneID" id="85492328"/>
<keyword evidence="3" id="KW-1185">Reference proteome</keyword>
<dbReference type="RefSeq" id="XP_060453723.1">
    <property type="nucleotide sequence ID" value="XM_060596762.1"/>
</dbReference>
<feature type="compositionally biased region" description="Low complexity" evidence="1">
    <location>
        <begin position="519"/>
        <end position="544"/>
    </location>
</feature>
<feature type="region of interest" description="Disordered" evidence="1">
    <location>
        <begin position="507"/>
        <end position="546"/>
    </location>
</feature>